<comment type="caution">
    <text evidence="9">The sequence shown here is derived from an EMBL/GenBank/DDBJ whole genome shotgun (WGS) entry which is preliminary data.</text>
</comment>
<reference evidence="9 10" key="1">
    <citation type="submission" date="2015-11" db="EMBL/GenBank/DDBJ databases">
        <title>Genomic analysis of 38 Legionella species identifies large and diverse effector repertoires.</title>
        <authorList>
            <person name="Burstein D."/>
            <person name="Amaro F."/>
            <person name="Zusman T."/>
            <person name="Lifshitz Z."/>
            <person name="Cohen O."/>
            <person name="Gilbert J.A."/>
            <person name="Pupko T."/>
            <person name="Shuman H.A."/>
            <person name="Segal G."/>
        </authorList>
    </citation>
    <scope>NUCLEOTIDE SEQUENCE [LARGE SCALE GENOMIC DNA]</scope>
    <source>
        <strain evidence="9 10">ATCC 51914</strain>
    </source>
</reference>
<organism evidence="9 10">
    <name type="scientific">Legionella waltersii</name>
    <dbReference type="NCBI Taxonomy" id="66969"/>
    <lineage>
        <taxon>Bacteria</taxon>
        <taxon>Pseudomonadati</taxon>
        <taxon>Pseudomonadota</taxon>
        <taxon>Gammaproteobacteria</taxon>
        <taxon>Legionellales</taxon>
        <taxon>Legionellaceae</taxon>
        <taxon>Legionella</taxon>
    </lineage>
</organism>
<dbReference type="NCBIfam" id="TIGR00838">
    <property type="entry name" value="argH"/>
    <property type="match status" value="1"/>
</dbReference>
<feature type="domain" description="Argininosuccinate lyase C-terminal" evidence="8">
    <location>
        <begin position="365"/>
        <end position="409"/>
    </location>
</feature>
<proteinExistence type="inferred from homology"/>
<keyword evidence="6" id="KW-0963">Cytoplasm</keyword>
<name>A0A0W1AAF2_9GAMM</name>
<dbReference type="PANTHER" id="PTHR43814:SF1">
    <property type="entry name" value="ARGININOSUCCINATE LYASE"/>
    <property type="match status" value="1"/>
</dbReference>
<protein>
    <recommendedName>
        <fullName evidence="4 6">Argininosuccinate lyase</fullName>
        <shortName evidence="6">ASAL</shortName>
        <ecNumber evidence="4 6">4.3.2.1</ecNumber>
    </recommendedName>
    <alternativeName>
        <fullName evidence="6">Arginosuccinase</fullName>
    </alternativeName>
</protein>
<dbReference type="PANTHER" id="PTHR43814">
    <property type="entry name" value="ARGININOSUCCINATE LYASE"/>
    <property type="match status" value="1"/>
</dbReference>
<evidence type="ECO:0000256" key="4">
    <source>
        <dbReference type="ARBA" id="ARBA00012338"/>
    </source>
</evidence>
<comment type="similarity">
    <text evidence="6">Belongs to the lyase 1 family. Argininosuccinate lyase subfamily.</text>
</comment>
<comment type="catalytic activity">
    <reaction evidence="1 6">
        <text>2-(N(omega)-L-arginino)succinate = fumarate + L-arginine</text>
        <dbReference type="Rhea" id="RHEA:24020"/>
        <dbReference type="ChEBI" id="CHEBI:29806"/>
        <dbReference type="ChEBI" id="CHEBI:32682"/>
        <dbReference type="ChEBI" id="CHEBI:57472"/>
        <dbReference type="EC" id="4.3.2.1"/>
    </reaction>
</comment>
<dbReference type="EC" id="4.3.2.1" evidence="4 6"/>
<dbReference type="PRINTS" id="PR00149">
    <property type="entry name" value="FUMRATELYASE"/>
</dbReference>
<dbReference type="HAMAP" id="MF_00006">
    <property type="entry name" value="Arg_succ_lyase"/>
    <property type="match status" value="1"/>
</dbReference>
<keyword evidence="6 9" id="KW-0456">Lyase</keyword>
<dbReference type="PATRIC" id="fig|66969.6.peg.1915"/>
<keyword evidence="5 6" id="KW-0055">Arginine biosynthesis</keyword>
<dbReference type="Pfam" id="PF14698">
    <property type="entry name" value="ASL_C2"/>
    <property type="match status" value="1"/>
</dbReference>
<evidence type="ECO:0000259" key="7">
    <source>
        <dbReference type="Pfam" id="PF00206"/>
    </source>
</evidence>
<feature type="domain" description="Fumarate lyase N-terminal" evidence="7">
    <location>
        <begin position="8"/>
        <end position="302"/>
    </location>
</feature>
<dbReference type="Pfam" id="PF00206">
    <property type="entry name" value="Lyase_1"/>
    <property type="match status" value="1"/>
</dbReference>
<dbReference type="FunFam" id="1.20.200.10:FF:000002">
    <property type="entry name" value="Argininosuccinate lyase"/>
    <property type="match status" value="1"/>
</dbReference>
<dbReference type="Gene3D" id="1.10.275.10">
    <property type="entry name" value="Fumarase/aspartase (N-terminal domain)"/>
    <property type="match status" value="1"/>
</dbReference>
<dbReference type="OrthoDB" id="9769623at2"/>
<dbReference type="STRING" id="66969.Lwal_1757"/>
<evidence type="ECO:0000256" key="5">
    <source>
        <dbReference type="ARBA" id="ARBA00022571"/>
    </source>
</evidence>
<comment type="similarity">
    <text evidence="3">In the N-terminal section; belongs to the lyase 1 family. Argininosuccinate lyase subfamily.</text>
</comment>
<dbReference type="InterPro" id="IPR024083">
    <property type="entry name" value="Fumarase/histidase_N"/>
</dbReference>
<dbReference type="GO" id="GO:0005829">
    <property type="term" value="C:cytosol"/>
    <property type="evidence" value="ECO:0007669"/>
    <property type="project" value="TreeGrafter"/>
</dbReference>
<comment type="subcellular location">
    <subcellularLocation>
        <location evidence="6">Cytoplasm</location>
    </subcellularLocation>
</comment>
<keyword evidence="6" id="KW-0028">Amino-acid biosynthesis</keyword>
<dbReference type="InterPro" id="IPR022761">
    <property type="entry name" value="Fumarate_lyase_N"/>
</dbReference>
<dbReference type="InterPro" id="IPR029419">
    <property type="entry name" value="Arg_succ_lyase_C"/>
</dbReference>
<dbReference type="InterPro" id="IPR000362">
    <property type="entry name" value="Fumarate_lyase_fam"/>
</dbReference>
<evidence type="ECO:0000256" key="6">
    <source>
        <dbReference type="HAMAP-Rule" id="MF_00006"/>
    </source>
</evidence>
<dbReference type="InterPro" id="IPR020557">
    <property type="entry name" value="Fumarate_lyase_CS"/>
</dbReference>
<dbReference type="Gene3D" id="1.20.200.10">
    <property type="entry name" value="Fumarase/aspartase (Central domain)"/>
    <property type="match status" value="1"/>
</dbReference>
<dbReference type="CDD" id="cd01359">
    <property type="entry name" value="Argininosuccinate_lyase"/>
    <property type="match status" value="1"/>
</dbReference>
<evidence type="ECO:0000313" key="9">
    <source>
        <dbReference type="EMBL" id="KTD78322.1"/>
    </source>
</evidence>
<dbReference type="Proteomes" id="UP000054729">
    <property type="component" value="Unassembled WGS sequence"/>
</dbReference>
<dbReference type="RefSeq" id="WP_058480418.1">
    <property type="nucleotide sequence ID" value="NZ_CAAAIQ010000004.1"/>
</dbReference>
<keyword evidence="10" id="KW-1185">Reference proteome</keyword>
<comment type="pathway">
    <text evidence="2 6">Amino-acid biosynthesis; L-arginine biosynthesis; L-arginine from L-ornithine and carbamoyl phosphate: step 3/3.</text>
</comment>
<dbReference type="EMBL" id="LNZB01000041">
    <property type="protein sequence ID" value="KTD78322.1"/>
    <property type="molecule type" value="Genomic_DNA"/>
</dbReference>
<dbReference type="InterPro" id="IPR009049">
    <property type="entry name" value="Argininosuccinate_lyase"/>
</dbReference>
<dbReference type="AlphaFoldDB" id="A0A0W1AAF2"/>
<evidence type="ECO:0000259" key="8">
    <source>
        <dbReference type="Pfam" id="PF14698"/>
    </source>
</evidence>
<evidence type="ECO:0000256" key="3">
    <source>
        <dbReference type="ARBA" id="ARBA00005552"/>
    </source>
</evidence>
<sequence length="418" mass="47120">MTNKTWGGRFKKSLDPLVNKFNASLHFDKVLFEQDIKGSQAHVQGLAKQNIITTEECQTIVNALEEIRHELQQGLHHFDEQCEDIHMFIEHVLVEKIGDVGKKLHTGRSRNDQVAVDLRLFTRDRSEVISNLLQQLIDGLAELSKKHDQDWMPGYTHLQQAQPIRLGAFFGAYQSMFSRDKSRLADWHDRMNYSPLGAGALAGSSLPLDREWVAQTLGFSGIVENTLDAVSDRDFVIELCSVIAITMMHLSRLCEDLIIWSTQEFGFITLDDAFATGSSLMPNKKNPDVPELIRGKTGRVFGHLMAILTVMKGLPLAYNKDMQEDKEGLFDSLNTLSSCLEVMTPFLKSLTFNTELMQEKSQKGFLDATAVLESLVKKGIPFREAHHQVGLWVAEALEKQCSLTDITKEAKYVLSHSN</sequence>
<dbReference type="InterPro" id="IPR008948">
    <property type="entry name" value="L-Aspartase-like"/>
</dbReference>
<dbReference type="PROSITE" id="PS00163">
    <property type="entry name" value="FUMARATE_LYASES"/>
    <property type="match status" value="1"/>
</dbReference>
<accession>A0A0W1AAF2</accession>
<dbReference type="Gene3D" id="1.10.40.30">
    <property type="entry name" value="Fumarase/aspartase (C-terminal domain)"/>
    <property type="match status" value="1"/>
</dbReference>
<dbReference type="UniPathway" id="UPA00068">
    <property type="reaction ID" value="UER00114"/>
</dbReference>
<gene>
    <name evidence="6" type="primary">argH</name>
    <name evidence="9" type="ORF">Lwal_1757</name>
</gene>
<dbReference type="SUPFAM" id="SSF48557">
    <property type="entry name" value="L-aspartase-like"/>
    <property type="match status" value="1"/>
</dbReference>
<evidence type="ECO:0000256" key="1">
    <source>
        <dbReference type="ARBA" id="ARBA00000985"/>
    </source>
</evidence>
<evidence type="ECO:0000313" key="10">
    <source>
        <dbReference type="Proteomes" id="UP000054729"/>
    </source>
</evidence>
<dbReference type="GO" id="GO:0042450">
    <property type="term" value="P:L-arginine biosynthetic process via ornithine"/>
    <property type="evidence" value="ECO:0007669"/>
    <property type="project" value="UniProtKB-UniRule"/>
</dbReference>
<evidence type="ECO:0000256" key="2">
    <source>
        <dbReference type="ARBA" id="ARBA00004941"/>
    </source>
</evidence>
<dbReference type="GO" id="GO:0004056">
    <property type="term" value="F:argininosuccinate lyase activity"/>
    <property type="evidence" value="ECO:0007669"/>
    <property type="project" value="UniProtKB-UniRule"/>
</dbReference>
<dbReference type="PRINTS" id="PR00145">
    <property type="entry name" value="ARGSUCLYASE"/>
</dbReference>
<dbReference type="FunFam" id="1.10.275.10:FF:000002">
    <property type="entry name" value="Argininosuccinate lyase"/>
    <property type="match status" value="1"/>
</dbReference>